<evidence type="ECO:0000256" key="1">
    <source>
        <dbReference type="ARBA" id="ARBA00022485"/>
    </source>
</evidence>
<feature type="binding site" evidence="8">
    <location>
        <begin position="27"/>
        <end position="29"/>
    </location>
    <ligand>
        <name>substrate</name>
    </ligand>
</feature>
<dbReference type="CDD" id="cd01335">
    <property type="entry name" value="Radical_SAM"/>
    <property type="match status" value="1"/>
</dbReference>
<proteinExistence type="inferred from homology"/>
<feature type="binding site" evidence="8">
    <location>
        <position position="53"/>
    </location>
    <ligand>
        <name>[4Fe-4S] cluster</name>
        <dbReference type="ChEBI" id="CHEBI:49883"/>
        <note>4Fe-4S-S-AdoMet</note>
    </ligand>
</feature>
<reference evidence="10 11" key="1">
    <citation type="submission" date="2019-07" db="EMBL/GenBank/DDBJ databases">
        <title>Cryptosporangium phraense sp. nov., isolated from plant litter.</title>
        <authorList>
            <person name="Suriyachadkun C."/>
        </authorList>
    </citation>
    <scope>NUCLEOTIDE SEQUENCE [LARGE SCALE GENOMIC DNA]</scope>
    <source>
        <strain evidence="10 11">A-T 5661</strain>
    </source>
</reference>
<dbReference type="InterPro" id="IPR013785">
    <property type="entry name" value="Aldolase_TIM"/>
</dbReference>
<dbReference type="InterPro" id="IPR024924">
    <property type="entry name" value="7-CO-7-deazaguanine_synth-like"/>
</dbReference>
<keyword evidence="2 8" id="KW-0949">S-adenosyl-L-methionine</keyword>
<keyword evidence="1 8" id="KW-0004">4Fe-4S</keyword>
<evidence type="ECO:0000256" key="8">
    <source>
        <dbReference type="HAMAP-Rule" id="MF_00917"/>
    </source>
</evidence>
<dbReference type="PANTHER" id="PTHR42836:SF1">
    <property type="entry name" value="7-CARBOXY-7-DEAZAGUANINE SYNTHASE"/>
    <property type="match status" value="1"/>
</dbReference>
<dbReference type="Pfam" id="PF04055">
    <property type="entry name" value="Radical_SAM"/>
    <property type="match status" value="1"/>
</dbReference>
<protein>
    <recommendedName>
        <fullName evidence="8">7-carboxy-7-deazaguanine synthase</fullName>
        <shortName evidence="8">CDG synthase</shortName>
        <ecNumber evidence="8">4.3.99.3</ecNumber>
    </recommendedName>
    <alternativeName>
        <fullName evidence="8">Queuosine biosynthesis protein QueE</fullName>
    </alternativeName>
</protein>
<comment type="subunit">
    <text evidence="8">Homodimer.</text>
</comment>
<keyword evidence="11" id="KW-1185">Reference proteome</keyword>
<evidence type="ECO:0000256" key="3">
    <source>
        <dbReference type="ARBA" id="ARBA00022723"/>
    </source>
</evidence>
<comment type="catalytic activity">
    <reaction evidence="8">
        <text>6-carboxy-5,6,7,8-tetrahydropterin + H(+) = 7-carboxy-7-carbaguanine + NH4(+)</text>
        <dbReference type="Rhea" id="RHEA:27974"/>
        <dbReference type="ChEBI" id="CHEBI:15378"/>
        <dbReference type="ChEBI" id="CHEBI:28938"/>
        <dbReference type="ChEBI" id="CHEBI:61032"/>
        <dbReference type="ChEBI" id="CHEBI:61036"/>
        <dbReference type="EC" id="4.3.99.3"/>
    </reaction>
</comment>
<comment type="cofactor">
    <cofactor evidence="8">
        <name>[4Fe-4S] cluster</name>
        <dbReference type="ChEBI" id="CHEBI:49883"/>
    </cofactor>
    <text evidence="8">Binds 1 [4Fe-4S] cluster. The cluster is coordinated with 3 cysteines and an exchangeable S-adenosyl-L-methionine.</text>
</comment>
<dbReference type="OrthoDB" id="9782387at2"/>
<evidence type="ECO:0000313" key="10">
    <source>
        <dbReference type="EMBL" id="TQS42790.1"/>
    </source>
</evidence>
<dbReference type="InterPro" id="IPR058240">
    <property type="entry name" value="rSAM_sf"/>
</dbReference>
<dbReference type="EC" id="4.3.99.3" evidence="8"/>
<dbReference type="SFLD" id="SFLDS00029">
    <property type="entry name" value="Radical_SAM"/>
    <property type="match status" value="1"/>
</dbReference>
<dbReference type="GO" id="GO:0016840">
    <property type="term" value="F:carbon-nitrogen lyase activity"/>
    <property type="evidence" value="ECO:0007669"/>
    <property type="project" value="UniProtKB-UniRule"/>
</dbReference>
<comment type="pathway">
    <text evidence="8">Purine metabolism; 7-cyano-7-deazaguanine biosynthesis.</text>
</comment>
<dbReference type="GO" id="GO:0000287">
    <property type="term" value="F:magnesium ion binding"/>
    <property type="evidence" value="ECO:0007669"/>
    <property type="project" value="UniProtKB-UniRule"/>
</dbReference>
<feature type="binding site" evidence="8">
    <location>
        <begin position="52"/>
        <end position="54"/>
    </location>
    <ligand>
        <name>S-adenosyl-L-methionine</name>
        <dbReference type="ChEBI" id="CHEBI:59789"/>
    </ligand>
</feature>
<keyword evidence="6 8" id="KW-0411">Iron-sulfur</keyword>
<dbReference type="InParanoid" id="A0A545ANE6"/>
<name>A0A545ANE6_9ACTN</name>
<keyword evidence="8" id="KW-0671">Queuosine biosynthesis</keyword>
<evidence type="ECO:0000259" key="9">
    <source>
        <dbReference type="PROSITE" id="PS51918"/>
    </source>
</evidence>
<feature type="binding site" evidence="8">
    <location>
        <position position="95"/>
    </location>
    <ligand>
        <name>S-adenosyl-L-methionine</name>
        <dbReference type="ChEBI" id="CHEBI:59789"/>
    </ligand>
</feature>
<feature type="binding site" evidence="8">
    <location>
        <position position="42"/>
    </location>
    <ligand>
        <name>substrate</name>
    </ligand>
</feature>
<feature type="binding site" evidence="8">
    <location>
        <position position="50"/>
    </location>
    <ligand>
        <name>[4Fe-4S] cluster</name>
        <dbReference type="ChEBI" id="CHEBI:49883"/>
        <note>4Fe-4S-S-AdoMet</note>
    </ligand>
</feature>
<evidence type="ECO:0000256" key="2">
    <source>
        <dbReference type="ARBA" id="ARBA00022691"/>
    </source>
</evidence>
<dbReference type="GO" id="GO:1904047">
    <property type="term" value="F:S-adenosyl-L-methionine binding"/>
    <property type="evidence" value="ECO:0007669"/>
    <property type="project" value="UniProtKB-UniRule"/>
</dbReference>
<comment type="caution">
    <text evidence="8">Lacks conserved residue(s) required for the propagation of feature annotation.</text>
</comment>
<dbReference type="GO" id="GO:0008616">
    <property type="term" value="P:tRNA queuosine(34) biosynthetic process"/>
    <property type="evidence" value="ECO:0007669"/>
    <property type="project" value="UniProtKB-UniRule"/>
</dbReference>
<feature type="binding site" evidence="8">
    <location>
        <position position="93"/>
    </location>
    <ligand>
        <name>substrate</name>
    </ligand>
</feature>
<dbReference type="UniPathway" id="UPA00391"/>
<evidence type="ECO:0000313" key="11">
    <source>
        <dbReference type="Proteomes" id="UP000317982"/>
    </source>
</evidence>
<dbReference type="HAMAP" id="MF_00917">
    <property type="entry name" value="QueE"/>
    <property type="match status" value="1"/>
</dbReference>
<keyword evidence="5 8" id="KW-0408">Iron</keyword>
<dbReference type="AlphaFoldDB" id="A0A545ANE6"/>
<dbReference type="PIRSF" id="PIRSF000370">
    <property type="entry name" value="QueE"/>
    <property type="match status" value="1"/>
</dbReference>
<comment type="function">
    <text evidence="8">Catalyzes the complex heterocyclic radical-mediated conversion of 6-carboxy-5,6,7,8-tetrahydropterin (CPH4) to 7-carboxy-7-deazaguanine (CDG), a step common to the biosynthetic pathways of all 7-deazapurine-containing compounds.</text>
</comment>
<feature type="binding site" evidence="8">
    <location>
        <position position="55"/>
    </location>
    <ligand>
        <name>Mg(2+)</name>
        <dbReference type="ChEBI" id="CHEBI:18420"/>
    </ligand>
</feature>
<dbReference type="EMBL" id="VIRS01000016">
    <property type="protein sequence ID" value="TQS42790.1"/>
    <property type="molecule type" value="Genomic_DNA"/>
</dbReference>
<feature type="binding site" evidence="8">
    <location>
        <position position="46"/>
    </location>
    <ligand>
        <name>[4Fe-4S] cluster</name>
        <dbReference type="ChEBI" id="CHEBI:49883"/>
        <note>4Fe-4S-S-AdoMet</note>
    </ligand>
</feature>
<keyword evidence="4 8" id="KW-0460">Magnesium</keyword>
<dbReference type="RefSeq" id="WP_142706659.1">
    <property type="nucleotide sequence ID" value="NZ_VIRS01000016.1"/>
</dbReference>
<feature type="binding site" evidence="8">
    <location>
        <begin position="142"/>
        <end position="144"/>
    </location>
    <ligand>
        <name>S-adenosyl-L-methionine</name>
        <dbReference type="ChEBI" id="CHEBI:59789"/>
    </ligand>
</feature>
<comment type="caution">
    <text evidence="10">The sequence shown here is derived from an EMBL/GenBank/DDBJ whole genome shotgun (WGS) entry which is preliminary data.</text>
</comment>
<keyword evidence="7 8" id="KW-0456">Lyase</keyword>
<evidence type="ECO:0000256" key="4">
    <source>
        <dbReference type="ARBA" id="ARBA00022842"/>
    </source>
</evidence>
<comment type="similarity">
    <text evidence="8">Belongs to the radical SAM superfamily. 7-carboxy-7-deazaguanine synthase family.</text>
</comment>
<accession>A0A545ANE6</accession>
<evidence type="ECO:0000256" key="5">
    <source>
        <dbReference type="ARBA" id="ARBA00023004"/>
    </source>
</evidence>
<comment type="cofactor">
    <cofactor evidence="8">
        <name>Mg(2+)</name>
        <dbReference type="ChEBI" id="CHEBI:18420"/>
    </cofactor>
</comment>
<dbReference type="Gene3D" id="3.20.20.70">
    <property type="entry name" value="Aldolase class I"/>
    <property type="match status" value="1"/>
</dbReference>
<comment type="cofactor">
    <cofactor evidence="8">
        <name>S-adenosyl-L-methionine</name>
        <dbReference type="ChEBI" id="CHEBI:59789"/>
    </cofactor>
    <text evidence="8">Binds 1 S-adenosyl-L-methionine per subunit.</text>
</comment>
<sequence>MTAAAAAPAPTNAEVTLRVAELFGPTLQGEGPSAGQRAVFVRLSGCNLDCGWCDTPYTWDWARFDPAQESRTLPVQAVLDWILGRDTDLVVITGGEPLIQHARLTPLAQALAAAGRRIEIETNGTIAPPDRLIECVERFNVSPKLGGSGVPIGRRIRPAALEALRGTGKAVFKFVIGAPEDLAELADLQARFGLAPVWVMPQGTHPADVVEGLRALAEPTLAHGWNLSSRLHVLVWGDQRGR</sequence>
<feature type="domain" description="Radical SAM core" evidence="9">
    <location>
        <begin position="33"/>
        <end position="238"/>
    </location>
</feature>
<evidence type="ECO:0000256" key="6">
    <source>
        <dbReference type="ARBA" id="ARBA00023014"/>
    </source>
</evidence>
<evidence type="ECO:0000256" key="7">
    <source>
        <dbReference type="ARBA" id="ARBA00023239"/>
    </source>
</evidence>
<dbReference type="InterPro" id="IPR007197">
    <property type="entry name" value="rSAM"/>
</dbReference>
<dbReference type="SUPFAM" id="SSF102114">
    <property type="entry name" value="Radical SAM enzymes"/>
    <property type="match status" value="1"/>
</dbReference>
<gene>
    <name evidence="8" type="primary">queE</name>
    <name evidence="10" type="ORF">FL583_22270</name>
</gene>
<dbReference type="PANTHER" id="PTHR42836">
    <property type="entry name" value="7-CARBOXY-7-DEAZAGUANINE SYNTHASE"/>
    <property type="match status" value="1"/>
</dbReference>
<dbReference type="Proteomes" id="UP000317982">
    <property type="component" value="Unassembled WGS sequence"/>
</dbReference>
<dbReference type="PROSITE" id="PS51918">
    <property type="entry name" value="RADICAL_SAM"/>
    <property type="match status" value="1"/>
</dbReference>
<dbReference type="GO" id="GO:0051539">
    <property type="term" value="F:4 iron, 4 sulfur cluster binding"/>
    <property type="evidence" value="ECO:0007669"/>
    <property type="project" value="UniProtKB-UniRule"/>
</dbReference>
<organism evidence="10 11">
    <name type="scientific">Cryptosporangium phraense</name>
    <dbReference type="NCBI Taxonomy" id="2593070"/>
    <lineage>
        <taxon>Bacteria</taxon>
        <taxon>Bacillati</taxon>
        <taxon>Actinomycetota</taxon>
        <taxon>Actinomycetes</taxon>
        <taxon>Cryptosporangiales</taxon>
        <taxon>Cryptosporangiaceae</taxon>
        <taxon>Cryptosporangium</taxon>
    </lineage>
</organism>
<keyword evidence="3 8" id="KW-0479">Metal-binding</keyword>